<keyword evidence="5" id="KW-0479">Metal-binding</keyword>
<sequence>MNILVSNDDGVFAPGIQALAQALKPLGRVVIVAPESERSGFSSALTLDRPLRPIQISPDVWAVNGTPADCVYLAMNGLFDFEFDLVVSGINSGANLGDDILYSGTVGAAFEGRLTKHPAIAVSLSGPNVRGYQQPQDYQLAAEWVHDFIARGLPVLPERHIFNINIPDGN</sequence>
<evidence type="ECO:0000256" key="7">
    <source>
        <dbReference type="ARBA" id="ARBA00022801"/>
    </source>
</evidence>
<dbReference type="HOGENOM" id="CLU_045192_3_0_6"/>
<comment type="caution">
    <text evidence="9">The sequence shown here is derived from an EMBL/GenBank/DDBJ whole genome shotgun (WGS) entry which is preliminary data.</text>
</comment>
<accession>N9HP34</accession>
<dbReference type="SUPFAM" id="SSF64167">
    <property type="entry name" value="SurE-like"/>
    <property type="match status" value="1"/>
</dbReference>
<dbReference type="Proteomes" id="UP000018416">
    <property type="component" value="Unassembled WGS sequence"/>
</dbReference>
<dbReference type="Gene3D" id="3.40.1210.10">
    <property type="entry name" value="Survival protein SurE-like phosphatase/nucleotidase"/>
    <property type="match status" value="1"/>
</dbReference>
<comment type="similarity">
    <text evidence="2">Belongs to the SurE nucleotidase family.</text>
</comment>
<evidence type="ECO:0000259" key="8">
    <source>
        <dbReference type="Pfam" id="PF01975"/>
    </source>
</evidence>
<dbReference type="EC" id="3.1.3.5" evidence="3"/>
<evidence type="ECO:0000256" key="5">
    <source>
        <dbReference type="ARBA" id="ARBA00022723"/>
    </source>
</evidence>
<proteinExistence type="inferred from homology"/>
<name>N9HP34_ACILW</name>
<keyword evidence="6" id="KW-0547">Nucleotide-binding</keyword>
<gene>
    <name evidence="9" type="ORF">F923_01546</name>
</gene>
<dbReference type="AlphaFoldDB" id="N9HP34"/>
<keyword evidence="4" id="KW-0963">Cytoplasm</keyword>
<comment type="catalytic activity">
    <reaction evidence="1">
        <text>a ribonucleoside 5'-phosphate + H2O = a ribonucleoside + phosphate</text>
        <dbReference type="Rhea" id="RHEA:12484"/>
        <dbReference type="ChEBI" id="CHEBI:15377"/>
        <dbReference type="ChEBI" id="CHEBI:18254"/>
        <dbReference type="ChEBI" id="CHEBI:43474"/>
        <dbReference type="ChEBI" id="CHEBI:58043"/>
        <dbReference type="EC" id="3.1.3.5"/>
    </reaction>
</comment>
<reference evidence="9 10" key="1">
    <citation type="submission" date="2013-02" db="EMBL/GenBank/DDBJ databases">
        <title>The Genome Sequence of Acinetobacter lwoffii NIPH 478.</title>
        <authorList>
            <consortium name="The Broad Institute Genome Sequencing Platform"/>
            <consortium name="The Broad Institute Genome Sequencing Center for Infectious Disease"/>
            <person name="Cerqueira G."/>
            <person name="Feldgarden M."/>
            <person name="Courvalin P."/>
            <person name="Perichon B."/>
            <person name="Grillot-Courvalin C."/>
            <person name="Clermont D."/>
            <person name="Rocha E."/>
            <person name="Yoon E.-J."/>
            <person name="Nemec A."/>
            <person name="Walker B."/>
            <person name="Young S.K."/>
            <person name="Zeng Q."/>
            <person name="Gargeya S."/>
            <person name="Fitzgerald M."/>
            <person name="Haas B."/>
            <person name="Abouelleil A."/>
            <person name="Alvarado L."/>
            <person name="Arachchi H.M."/>
            <person name="Berlin A.M."/>
            <person name="Chapman S.B."/>
            <person name="Dewar J."/>
            <person name="Goldberg J."/>
            <person name="Griggs A."/>
            <person name="Gujja S."/>
            <person name="Hansen M."/>
            <person name="Howarth C."/>
            <person name="Imamovic A."/>
            <person name="Larimer J."/>
            <person name="McCowan C."/>
            <person name="Murphy C."/>
            <person name="Neiman D."/>
            <person name="Pearson M."/>
            <person name="Priest M."/>
            <person name="Roberts A."/>
            <person name="Saif S."/>
            <person name="Shea T."/>
            <person name="Sisk P."/>
            <person name="Sykes S."/>
            <person name="Wortman J."/>
            <person name="Nusbaum C."/>
            <person name="Birren B."/>
        </authorList>
    </citation>
    <scope>NUCLEOTIDE SEQUENCE [LARGE SCALE GENOMIC DNA]</scope>
    <source>
        <strain evidence="9 10">NIPH 478</strain>
    </source>
</reference>
<dbReference type="PATRIC" id="fig|1217668.3.peg.1513"/>
<evidence type="ECO:0000256" key="6">
    <source>
        <dbReference type="ARBA" id="ARBA00022741"/>
    </source>
</evidence>
<evidence type="ECO:0000256" key="3">
    <source>
        <dbReference type="ARBA" id="ARBA00012643"/>
    </source>
</evidence>
<evidence type="ECO:0000256" key="1">
    <source>
        <dbReference type="ARBA" id="ARBA00000815"/>
    </source>
</evidence>
<organism evidence="9 10">
    <name type="scientific">Acinetobacter lwoffii NIPH 478</name>
    <dbReference type="NCBI Taxonomy" id="1217668"/>
    <lineage>
        <taxon>Bacteria</taxon>
        <taxon>Pseudomonadati</taxon>
        <taxon>Pseudomonadota</taxon>
        <taxon>Gammaproteobacteria</taxon>
        <taxon>Moraxellales</taxon>
        <taxon>Moraxellaceae</taxon>
        <taxon>Acinetobacter</taxon>
    </lineage>
</organism>
<evidence type="ECO:0000313" key="9">
    <source>
        <dbReference type="EMBL" id="ENW30969.1"/>
    </source>
</evidence>
<evidence type="ECO:0000256" key="2">
    <source>
        <dbReference type="ARBA" id="ARBA00011062"/>
    </source>
</evidence>
<keyword evidence="7" id="KW-0378">Hydrolase</keyword>
<dbReference type="GO" id="GO:0004309">
    <property type="term" value="F:exopolyphosphatase activity"/>
    <property type="evidence" value="ECO:0007669"/>
    <property type="project" value="TreeGrafter"/>
</dbReference>
<evidence type="ECO:0000256" key="4">
    <source>
        <dbReference type="ARBA" id="ARBA00022490"/>
    </source>
</evidence>
<evidence type="ECO:0000313" key="10">
    <source>
        <dbReference type="Proteomes" id="UP000018416"/>
    </source>
</evidence>
<dbReference type="GO" id="GO:0000166">
    <property type="term" value="F:nucleotide binding"/>
    <property type="evidence" value="ECO:0007669"/>
    <property type="project" value="UniProtKB-KW"/>
</dbReference>
<dbReference type="InterPro" id="IPR030048">
    <property type="entry name" value="SurE"/>
</dbReference>
<dbReference type="NCBIfam" id="TIGR00087">
    <property type="entry name" value="surE"/>
    <property type="match status" value="1"/>
</dbReference>
<dbReference type="PANTHER" id="PTHR30457:SF12">
    <property type="entry name" value="5'_3'-NUCLEOTIDASE SURE"/>
    <property type="match status" value="1"/>
</dbReference>
<dbReference type="GO" id="GO:0046872">
    <property type="term" value="F:metal ion binding"/>
    <property type="evidence" value="ECO:0007669"/>
    <property type="project" value="UniProtKB-KW"/>
</dbReference>
<dbReference type="EMBL" id="APQU01000010">
    <property type="protein sequence ID" value="ENW30969.1"/>
    <property type="molecule type" value="Genomic_DNA"/>
</dbReference>
<dbReference type="GO" id="GO:0008253">
    <property type="term" value="F:5'-nucleotidase activity"/>
    <property type="evidence" value="ECO:0007669"/>
    <property type="project" value="UniProtKB-EC"/>
</dbReference>
<dbReference type="GO" id="GO:0008254">
    <property type="term" value="F:3'-nucleotidase activity"/>
    <property type="evidence" value="ECO:0007669"/>
    <property type="project" value="TreeGrafter"/>
</dbReference>
<protein>
    <recommendedName>
        <fullName evidence="3">5'-nucleotidase</fullName>
        <ecNumber evidence="3">3.1.3.5</ecNumber>
    </recommendedName>
</protein>
<dbReference type="Pfam" id="PF01975">
    <property type="entry name" value="SurE"/>
    <property type="match status" value="1"/>
</dbReference>
<feature type="domain" description="Survival protein SurE-like phosphatase/nucleotidase" evidence="8">
    <location>
        <begin position="3"/>
        <end position="168"/>
    </location>
</feature>
<dbReference type="PANTHER" id="PTHR30457">
    <property type="entry name" value="5'-NUCLEOTIDASE SURE"/>
    <property type="match status" value="1"/>
</dbReference>
<dbReference type="InterPro" id="IPR036523">
    <property type="entry name" value="SurE-like_sf"/>
</dbReference>
<dbReference type="InterPro" id="IPR002828">
    <property type="entry name" value="SurE-like_Pase/nucleotidase"/>
</dbReference>